<keyword evidence="2" id="KW-1185">Reference proteome</keyword>
<evidence type="ECO:0000313" key="1">
    <source>
        <dbReference type="EMBL" id="CAG8834555.1"/>
    </source>
</evidence>
<comment type="caution">
    <text evidence="1">The sequence shown here is derived from an EMBL/GenBank/DDBJ whole genome shotgun (WGS) entry which is preliminary data.</text>
</comment>
<name>A0ACA9SD12_9GLOM</name>
<dbReference type="Proteomes" id="UP000789920">
    <property type="component" value="Unassembled WGS sequence"/>
</dbReference>
<reference evidence="1" key="1">
    <citation type="submission" date="2021-06" db="EMBL/GenBank/DDBJ databases">
        <authorList>
            <person name="Kallberg Y."/>
            <person name="Tangrot J."/>
            <person name="Rosling A."/>
        </authorList>
    </citation>
    <scope>NUCLEOTIDE SEQUENCE</scope>
    <source>
        <strain evidence="1">MA461A</strain>
    </source>
</reference>
<evidence type="ECO:0000313" key="2">
    <source>
        <dbReference type="Proteomes" id="UP000789920"/>
    </source>
</evidence>
<dbReference type="EMBL" id="CAJVQC010109467">
    <property type="protein sequence ID" value="CAG8834555.1"/>
    <property type="molecule type" value="Genomic_DNA"/>
</dbReference>
<proteinExistence type="predicted"/>
<organism evidence="1 2">
    <name type="scientific">Racocetra persica</name>
    <dbReference type="NCBI Taxonomy" id="160502"/>
    <lineage>
        <taxon>Eukaryota</taxon>
        <taxon>Fungi</taxon>
        <taxon>Fungi incertae sedis</taxon>
        <taxon>Mucoromycota</taxon>
        <taxon>Glomeromycotina</taxon>
        <taxon>Glomeromycetes</taxon>
        <taxon>Diversisporales</taxon>
        <taxon>Gigasporaceae</taxon>
        <taxon>Racocetra</taxon>
    </lineage>
</organism>
<protein>
    <submittedName>
        <fullName evidence="1">13981_t:CDS:1</fullName>
    </submittedName>
</protein>
<gene>
    <name evidence="1" type="ORF">RPERSI_LOCUS29230</name>
</gene>
<feature type="non-terminal residue" evidence="1">
    <location>
        <position position="1"/>
    </location>
</feature>
<sequence>QISIPPPDAPAWFISDEYITENNENDPSLSLGQATIHPKNIEQETRAKKPTNSEFGKKKVAQPATFDMINTGGTSKEL</sequence>
<accession>A0ACA9SD12</accession>
<feature type="non-terminal residue" evidence="1">
    <location>
        <position position="78"/>
    </location>
</feature>